<protein>
    <submittedName>
        <fullName evidence="1">Uncharacterized protein</fullName>
    </submittedName>
</protein>
<evidence type="ECO:0000313" key="1">
    <source>
        <dbReference type="EMBL" id="ATQ44181.1"/>
    </source>
</evidence>
<gene>
    <name evidence="1" type="ORF">CSW64_18205</name>
</gene>
<reference evidence="1 2" key="1">
    <citation type="submission" date="2017-10" db="EMBL/GenBank/DDBJ databases">
        <title>Genome sequence of Caulobacter mirabilis FWC38.</title>
        <authorList>
            <person name="Fiebig A."/>
            <person name="Crosson S."/>
        </authorList>
    </citation>
    <scope>NUCLEOTIDE SEQUENCE [LARGE SCALE GENOMIC DNA]</scope>
    <source>
        <strain evidence="1 2">FWC 38</strain>
    </source>
</reference>
<keyword evidence="2" id="KW-1185">Reference proteome</keyword>
<evidence type="ECO:0000313" key="2">
    <source>
        <dbReference type="Proteomes" id="UP000228945"/>
    </source>
</evidence>
<dbReference type="KEGG" id="cmb:CSW64_18205"/>
<dbReference type="AlphaFoldDB" id="A0A2D2B1P9"/>
<accession>A0A2D2B1P9</accession>
<dbReference type="Proteomes" id="UP000228945">
    <property type="component" value="Chromosome"/>
</dbReference>
<dbReference type="EMBL" id="CP024201">
    <property type="protein sequence ID" value="ATQ44181.1"/>
    <property type="molecule type" value="Genomic_DNA"/>
</dbReference>
<sequence>MDVSCALRFSRATLYALAAMSKDARVAIDRCLREEAAIVRVDDLKASDAIAATLNEARRHIAAADTASDAVRDLERMLVESAADLEGALAAAASNDRSPAQSAG</sequence>
<organism evidence="1 2">
    <name type="scientific">Caulobacter mirabilis</name>
    <dbReference type="NCBI Taxonomy" id="69666"/>
    <lineage>
        <taxon>Bacteria</taxon>
        <taxon>Pseudomonadati</taxon>
        <taxon>Pseudomonadota</taxon>
        <taxon>Alphaproteobacteria</taxon>
        <taxon>Caulobacterales</taxon>
        <taxon>Caulobacteraceae</taxon>
        <taxon>Caulobacter</taxon>
    </lineage>
</organism>
<proteinExistence type="predicted"/>
<name>A0A2D2B1P9_9CAUL</name>